<name>A0A835F597_9POAL</name>
<dbReference type="InterPro" id="IPR011989">
    <property type="entry name" value="ARM-like"/>
</dbReference>
<organism evidence="3 4">
    <name type="scientific">Digitaria exilis</name>
    <dbReference type="NCBI Taxonomy" id="1010633"/>
    <lineage>
        <taxon>Eukaryota</taxon>
        <taxon>Viridiplantae</taxon>
        <taxon>Streptophyta</taxon>
        <taxon>Embryophyta</taxon>
        <taxon>Tracheophyta</taxon>
        <taxon>Spermatophyta</taxon>
        <taxon>Magnoliopsida</taxon>
        <taxon>Liliopsida</taxon>
        <taxon>Poales</taxon>
        <taxon>Poaceae</taxon>
        <taxon>PACMAD clade</taxon>
        <taxon>Panicoideae</taxon>
        <taxon>Panicodae</taxon>
        <taxon>Paniceae</taxon>
        <taxon>Anthephorinae</taxon>
        <taxon>Digitaria</taxon>
    </lineage>
</organism>
<evidence type="ECO:0008006" key="5">
    <source>
        <dbReference type="Google" id="ProtNLM"/>
    </source>
</evidence>
<feature type="region of interest" description="Disordered" evidence="1">
    <location>
        <begin position="112"/>
        <end position="191"/>
    </location>
</feature>
<dbReference type="Gene3D" id="1.25.10.10">
    <property type="entry name" value="Leucine-rich Repeat Variant"/>
    <property type="match status" value="1"/>
</dbReference>
<feature type="region of interest" description="Disordered" evidence="1">
    <location>
        <begin position="350"/>
        <end position="371"/>
    </location>
</feature>
<evidence type="ECO:0000313" key="4">
    <source>
        <dbReference type="Proteomes" id="UP000636709"/>
    </source>
</evidence>
<dbReference type="SUPFAM" id="SSF48371">
    <property type="entry name" value="ARM repeat"/>
    <property type="match status" value="1"/>
</dbReference>
<accession>A0A835F597</accession>
<feature type="compositionally biased region" description="Polar residues" evidence="1">
    <location>
        <begin position="647"/>
        <end position="664"/>
    </location>
</feature>
<feature type="region of interest" description="Disordered" evidence="1">
    <location>
        <begin position="446"/>
        <end position="487"/>
    </location>
</feature>
<reference evidence="3" key="1">
    <citation type="submission" date="2020-07" db="EMBL/GenBank/DDBJ databases">
        <title>Genome sequence and genetic diversity analysis of an under-domesticated orphan crop, white fonio (Digitaria exilis).</title>
        <authorList>
            <person name="Bennetzen J.L."/>
            <person name="Chen S."/>
            <person name="Ma X."/>
            <person name="Wang X."/>
            <person name="Yssel A.E.J."/>
            <person name="Chaluvadi S.R."/>
            <person name="Johnson M."/>
            <person name="Gangashetty P."/>
            <person name="Hamidou F."/>
            <person name="Sanogo M.D."/>
            <person name="Zwaenepoel A."/>
            <person name="Wallace J."/>
            <person name="Van De Peer Y."/>
            <person name="Van Deynze A."/>
        </authorList>
    </citation>
    <scope>NUCLEOTIDE SEQUENCE</scope>
    <source>
        <tissue evidence="3">Leaves</tissue>
    </source>
</reference>
<keyword evidence="4" id="KW-1185">Reference proteome</keyword>
<keyword evidence="2" id="KW-0732">Signal</keyword>
<gene>
    <name evidence="3" type="ORF">HU200_018029</name>
</gene>
<feature type="compositionally biased region" description="Polar residues" evidence="1">
    <location>
        <begin position="627"/>
        <end position="639"/>
    </location>
</feature>
<protein>
    <recommendedName>
        <fullName evidence="5">ARM repeat superfamily protein</fullName>
    </recommendedName>
</protein>
<dbReference type="EMBL" id="JACEFO010001626">
    <property type="protein sequence ID" value="KAF8728751.1"/>
    <property type="molecule type" value="Genomic_DNA"/>
</dbReference>
<evidence type="ECO:0000256" key="2">
    <source>
        <dbReference type="SAM" id="SignalP"/>
    </source>
</evidence>
<sequence>MAPRRGAVLAYWRCLASSFLLLQLAKSVANFAELAHIQDEDVTTHMNHLSSAPSARWLDCSLAKFGTKSSQLVEEVSNSACARLQSLRAHALFDEACGTAASYVLAYTNGRESNGDRSHKGGGGDVPPPSIQIDMNMVRRRGGGGGGSPSFFEPWTPTPGSGSVVVRGGGSSGSSGDPTPHHPSGGGGREPPEKLLTLFALRLAVLEKAASGLGTLNFVWATVVLLGGFVSNLTLTDFWCITVILVGEGARVFGRSHELEWQHHATETSSTAAAAGVLRSSSRFFRRVLHFHAAVSDGRRYGGGLAPPAHRRWRASDAATCNASHPFPTSPPPTPGLICCVGTGPLVVHPRPEEPKKTRPSVVRARRDADTQEDAYVRGRFNTPQPGWSLLIHTSTRPAAGGDMGCVQMKLSGTRLMVSSPTAHCTVLAARCRLLRTLTIPEVHLRRGHHQRRPRQQARADAADAGGKERVPPFASFTPSSGMKLGSHQELADPMEVVLLFTQKRRAPVGASAACKVREEDREYYTSAATSHGDPFSANDGTSPPLLWACRPISCGYGPPAKLMKTPAAGVSRDAVMESPTPPTSDSGVALAASAISSPPPPASKPNTGRHPPYEPLVVSSLALSQSPPRLDSLNSSSRKFPVSNPYKESSPFSSFELYTNGRESNGDRSRKGGGGDVPPPSIQIDMSMVRRRGGGGGSSSFFEPWTPTPGSGSVVVRGGGSSGSSGDPTPHHPSGGGGREPPEKLLTLFALRLAVLEKAASGLGTLNFVWATVVLLGGFVSNLTLTDFWCITVILVGEGARVFGRSHELEWQHHATETSSTAAAAGVLRSSSRFFRRVLHFHAAVSDDGGAAAGEARANTKSSQVQRQLAAVAKQQRGWHAPDVSLLPYTSWVSAARNIGWLLHWLQVISAVSCVALSLMRLWKHDFFAGGSKNMRPALLLFYTLALLEASLFLLERAYWAWQFDRCKLLHKVADDCHLGACGPIAIRRFFYDAYSKCIDGSIFDGIKMDLVTFAEDLILSDFLDEQLIGVRILEQFATNAAASTGDTLRKIGTSPQSVERLVEMLSWKRRYEEDLRRSAAEVVCKLAGKRQNALRLSGIPGAIESVASLLYTGRGVAVSGMHPQPNAAAGGEDDDYLAFNLLGLRILKKLARDQDNCGKIENARGLLSKIIDFTKTLPNLLQNRHASDSQVRAVKHALQVVKRLVSTTGNTGEALRRGVAANVFAVCSLRGILRYGQLHRELQKLAIDVLAALAMDDTGKEAIMATGGLVKLLLSTFAGVEEEGEIGCNAGKALAMLALESEKGCAAILKQRADVVDLLVSALQDDGSDDRRRLNAARVLRSLCAYSGPKHRERLRVATKALPLVLRITMKENKELDNKVLEVCVGLTTQICRFIDGERFADELRAAGVEERAYVQRLARILRDYKYPEIRVPRMRRFVVQQVVWMMTCSRGDVYVELLREVGMEGLLGSIADTTSELECYHAFSGSVGIGKHRESFSGVVDIALELITGGRPRSSSTQG</sequence>
<dbReference type="PANTHER" id="PTHR33115">
    <property type="entry name" value="ARM REPEAT SUPERFAMILY PROTEIN"/>
    <property type="match status" value="1"/>
</dbReference>
<feature type="region of interest" description="Disordered" evidence="1">
    <location>
        <begin position="627"/>
        <end position="742"/>
    </location>
</feature>
<feature type="signal peptide" evidence="2">
    <location>
        <begin position="1"/>
        <end position="29"/>
    </location>
</feature>
<comment type="caution">
    <text evidence="3">The sequence shown here is derived from an EMBL/GenBank/DDBJ whole genome shotgun (WGS) entry which is preliminary data.</text>
</comment>
<evidence type="ECO:0000313" key="3">
    <source>
        <dbReference type="EMBL" id="KAF8728751.1"/>
    </source>
</evidence>
<proteinExistence type="predicted"/>
<dbReference type="PANTHER" id="PTHR33115:SF44">
    <property type="entry name" value="ARM REPEAT SUPERFAMILY PROTEIN"/>
    <property type="match status" value="1"/>
</dbReference>
<evidence type="ECO:0000256" key="1">
    <source>
        <dbReference type="SAM" id="MobiDB-lite"/>
    </source>
</evidence>
<feature type="compositionally biased region" description="Basic residues" evidence="1">
    <location>
        <begin position="446"/>
        <end position="456"/>
    </location>
</feature>
<dbReference type="InterPro" id="IPR016024">
    <property type="entry name" value="ARM-type_fold"/>
</dbReference>
<dbReference type="Proteomes" id="UP000636709">
    <property type="component" value="Unassembled WGS sequence"/>
</dbReference>
<feature type="region of interest" description="Disordered" evidence="1">
    <location>
        <begin position="572"/>
        <end position="615"/>
    </location>
</feature>
<dbReference type="OrthoDB" id="662108at2759"/>
<feature type="chain" id="PRO_5032621679" description="ARM repeat superfamily protein" evidence="2">
    <location>
        <begin position="30"/>
        <end position="1522"/>
    </location>
</feature>